<dbReference type="SUPFAM" id="SSF48452">
    <property type="entry name" value="TPR-like"/>
    <property type="match status" value="2"/>
</dbReference>
<dbReference type="InterPro" id="IPR019734">
    <property type="entry name" value="TPR_rpt"/>
</dbReference>
<name>A0A2H1YF10_9FLAO</name>
<feature type="repeat" description="TPR" evidence="1">
    <location>
        <begin position="258"/>
        <end position="291"/>
    </location>
</feature>
<reference evidence="3" key="1">
    <citation type="submission" date="2017-11" db="EMBL/GenBank/DDBJ databases">
        <authorList>
            <person name="Duchaud E."/>
        </authorList>
    </citation>
    <scope>NUCLEOTIDE SEQUENCE [LARGE SCALE GENOMIC DNA]</scope>
    <source>
        <strain evidence="3">Tenacibaculum sp. TNO020</strain>
    </source>
</reference>
<gene>
    <name evidence="2" type="ORF">TNO020_180108</name>
</gene>
<protein>
    <submittedName>
        <fullName evidence="2">Uncharacterized protein</fullName>
    </submittedName>
</protein>
<evidence type="ECO:0000313" key="3">
    <source>
        <dbReference type="Proteomes" id="UP000234211"/>
    </source>
</evidence>
<accession>A0A2H1YF10</accession>
<dbReference type="SMART" id="SM00028">
    <property type="entry name" value="TPR"/>
    <property type="match status" value="8"/>
</dbReference>
<sequence>MSISKFESMLKTNDVYFFDAVEFETIIEHYLTISKYSLAKKAVVLGLEQHPSSIQLKLMKVEILVLEDELVQASKMLKDIEALVPYNDEVFIQKALILSKEEKHEQAIVVLHDSLKFVEDPADIWSMLGMEFLYLDDYENARLNFEKCLEVDYEDFSSLYNIVYCFDMEESHIEAIQFLNNYINKNPYCEVAWHQLGRQYSEIGMHKEALRSFDYSVLIDEEFIGGYLEKAQTLEDLNRYEEAVKNYKIALELDDPTAFIYMKIGGCYQQLNNPMTAINFYKKAVKEDASFDKAWILLTNVYFDAEDFQKALYYVKKAIEIDAENVSYWKKCASINLKLNFYEEAVTAFYTCIELGDDEMVLYTDLADVLLFLGEFDQALKILIKAKKTYTNFAEIEYRLCGLFMILDKQAYGLTHLKNALAIDYEAHQLISFLYPTVYQSEKVQEIIACYKKALK</sequence>
<dbReference type="PROSITE" id="PS50005">
    <property type="entry name" value="TPR"/>
    <property type="match status" value="4"/>
</dbReference>
<dbReference type="OrthoDB" id="9803982at2"/>
<evidence type="ECO:0000256" key="1">
    <source>
        <dbReference type="PROSITE-ProRule" id="PRU00339"/>
    </source>
</evidence>
<feature type="repeat" description="TPR" evidence="1">
    <location>
        <begin position="122"/>
        <end position="155"/>
    </location>
</feature>
<dbReference type="PANTHER" id="PTHR44749">
    <property type="entry name" value="SUPPRESSOR OF RPS4-RLD 1"/>
    <property type="match status" value="1"/>
</dbReference>
<dbReference type="GeneID" id="86943302"/>
<dbReference type="InterPro" id="IPR011990">
    <property type="entry name" value="TPR-like_helical_dom_sf"/>
</dbReference>
<organism evidence="2 3">
    <name type="scientific">Tenacibaculum piscium</name>
    <dbReference type="NCBI Taxonomy" id="1458515"/>
    <lineage>
        <taxon>Bacteria</taxon>
        <taxon>Pseudomonadati</taxon>
        <taxon>Bacteroidota</taxon>
        <taxon>Flavobacteriia</taxon>
        <taxon>Flavobacteriales</taxon>
        <taxon>Flavobacteriaceae</taxon>
        <taxon>Tenacibaculum</taxon>
    </lineage>
</organism>
<dbReference type="AlphaFoldDB" id="A0A2H1YF10"/>
<dbReference type="PANTHER" id="PTHR44749:SF1">
    <property type="entry name" value="TETRATRICOPEPTIDE-LIKE HELICAL DOMAIN-CONTAINING PROTEIN"/>
    <property type="match status" value="1"/>
</dbReference>
<keyword evidence="3" id="KW-1185">Reference proteome</keyword>
<dbReference type="RefSeq" id="WP_101916594.1">
    <property type="nucleotide sequence ID" value="NZ_JAFMUR010000003.1"/>
</dbReference>
<evidence type="ECO:0000313" key="2">
    <source>
        <dbReference type="EMBL" id="SOS74079.1"/>
    </source>
</evidence>
<dbReference type="Pfam" id="PF13181">
    <property type="entry name" value="TPR_8"/>
    <property type="match status" value="3"/>
</dbReference>
<feature type="repeat" description="TPR" evidence="1">
    <location>
        <begin position="190"/>
        <end position="223"/>
    </location>
</feature>
<dbReference type="Gene3D" id="1.25.40.10">
    <property type="entry name" value="Tetratricopeptide repeat domain"/>
    <property type="match status" value="2"/>
</dbReference>
<dbReference type="EMBL" id="OENF01000010">
    <property type="protein sequence ID" value="SOS74079.1"/>
    <property type="molecule type" value="Genomic_DNA"/>
</dbReference>
<dbReference type="GO" id="GO:0045892">
    <property type="term" value="P:negative regulation of DNA-templated transcription"/>
    <property type="evidence" value="ECO:0007669"/>
    <property type="project" value="InterPro"/>
</dbReference>
<dbReference type="Proteomes" id="UP000234211">
    <property type="component" value="Unassembled WGS sequence"/>
</dbReference>
<proteinExistence type="predicted"/>
<feature type="repeat" description="TPR" evidence="1">
    <location>
        <begin position="292"/>
        <end position="325"/>
    </location>
</feature>
<dbReference type="InterPro" id="IPR044650">
    <property type="entry name" value="SRFR1-like"/>
</dbReference>
<keyword evidence="1" id="KW-0802">TPR repeat</keyword>